<keyword evidence="1" id="KW-0963">Cytoplasm</keyword>
<name>A0A060UQ85_9PROT</name>
<evidence type="ECO:0000313" key="10">
    <source>
        <dbReference type="EMBL" id="SMH64452.1"/>
    </source>
</evidence>
<evidence type="ECO:0000256" key="3">
    <source>
        <dbReference type="ARBA" id="ARBA00022795"/>
    </source>
</evidence>
<accession>A0A060UQ85</accession>
<dbReference type="GO" id="GO:0044781">
    <property type="term" value="P:bacterial-type flagellum organization"/>
    <property type="evidence" value="ECO:0007669"/>
    <property type="project" value="UniProtKB-KW"/>
</dbReference>
<reference evidence="9" key="1">
    <citation type="submission" date="2014-03" db="EMBL/GenBank/DDBJ databases">
        <authorList>
            <person name="Genoscope - CEA"/>
        </authorList>
    </citation>
    <scope>NUCLEOTIDE SEQUENCE [LARGE SCALE GENOMIC DNA]</scope>
    <source>
        <strain evidence="9">CF27</strain>
    </source>
</reference>
<keyword evidence="2" id="KW-0479">Metal-binding</keyword>
<evidence type="ECO:0000256" key="8">
    <source>
        <dbReference type="ARBA" id="ARBA00023163"/>
    </source>
</evidence>
<keyword evidence="8" id="KW-0804">Transcription</keyword>
<dbReference type="Proteomes" id="UP000193925">
    <property type="component" value="Chromosome AFERRI"/>
</dbReference>
<keyword evidence="5" id="KW-0805">Transcription regulation</keyword>
<dbReference type="GO" id="GO:0046872">
    <property type="term" value="F:metal ion binding"/>
    <property type="evidence" value="ECO:0007669"/>
    <property type="project" value="UniProtKB-KW"/>
</dbReference>
<evidence type="ECO:0000313" key="9">
    <source>
        <dbReference type="EMBL" id="CDQ10426.1"/>
    </source>
</evidence>
<dbReference type="GO" id="GO:0045893">
    <property type="term" value="P:positive regulation of DNA-templated transcription"/>
    <property type="evidence" value="ECO:0007669"/>
    <property type="project" value="InterPro"/>
</dbReference>
<organism evidence="9">
    <name type="scientific">Acidithiobacillus ferrivorans</name>
    <dbReference type="NCBI Taxonomy" id="160808"/>
    <lineage>
        <taxon>Bacteria</taxon>
        <taxon>Pseudomonadati</taxon>
        <taxon>Pseudomonadota</taxon>
        <taxon>Acidithiobacillia</taxon>
        <taxon>Acidithiobacillales</taxon>
        <taxon>Acidithiobacillaceae</taxon>
        <taxon>Acidithiobacillus</taxon>
    </lineage>
</organism>
<dbReference type="GO" id="GO:1902208">
    <property type="term" value="P:regulation of bacterial-type flagellum assembly"/>
    <property type="evidence" value="ECO:0007669"/>
    <property type="project" value="InterPro"/>
</dbReference>
<keyword evidence="3" id="KW-1005">Bacterial flagellum biogenesis</keyword>
<keyword evidence="6" id="KW-0238">DNA-binding</keyword>
<dbReference type="InterPro" id="IPR007944">
    <property type="entry name" value="FlhC"/>
</dbReference>
<proteinExistence type="predicted"/>
<evidence type="ECO:0000256" key="1">
    <source>
        <dbReference type="ARBA" id="ARBA00022490"/>
    </source>
</evidence>
<dbReference type="EMBL" id="CCCS020000035">
    <property type="protein sequence ID" value="CDQ10426.1"/>
    <property type="molecule type" value="Genomic_DNA"/>
</dbReference>
<evidence type="ECO:0000313" key="11">
    <source>
        <dbReference type="Proteomes" id="UP000193925"/>
    </source>
</evidence>
<evidence type="ECO:0000256" key="7">
    <source>
        <dbReference type="ARBA" id="ARBA00023159"/>
    </source>
</evidence>
<dbReference type="RefSeq" id="WP_035192927.1">
    <property type="nucleotide sequence ID" value="NZ_CCCS020000035.1"/>
</dbReference>
<dbReference type="SUPFAM" id="SSF160930">
    <property type="entry name" value="FlhC-like"/>
    <property type="match status" value="1"/>
</dbReference>
<dbReference type="Pfam" id="PF05280">
    <property type="entry name" value="FlhC"/>
    <property type="match status" value="1"/>
</dbReference>
<keyword evidence="4" id="KW-0862">Zinc</keyword>
<reference evidence="9" key="2">
    <citation type="submission" date="2014-07" db="EMBL/GenBank/DDBJ databases">
        <title>Initial genome analysis of the psychrotolerant acidophile Acidithiobacillus ferrivorans CF27: insights into iron and sulfur oxidation pathways and into biofilm formation.</title>
        <authorList>
            <person name="Talla E."/>
            <person name="Hedrich S."/>
            <person name="Mangenot S."/>
            <person name="Ji B."/>
            <person name="Johnson D.B."/>
            <person name="Barbe V."/>
            <person name="Bonnefoy V."/>
        </authorList>
    </citation>
    <scope>NUCLEOTIDE SEQUENCE [LARGE SCALE GENOMIC DNA]</scope>
    <source>
        <strain evidence="9">CF27</strain>
    </source>
</reference>
<keyword evidence="11" id="KW-1185">Reference proteome</keyword>
<sequence>MTGKRGWKLSEGIESIEMLDIAVRLLSGGVRPTHVESVTKVSKHRLSALWNNIHGHPAKGQTPAFAYTFLKNSRAAKQAAIYLSVYRAMVKEYREIGIGQDDLKLFLNSFDFYAAYSRGFNTLDMEQCFYLWRDYRKKSVILRFCSRCQSNYVHSEHQDAADCLRSCQHCKTILRARRKGPAKQIENLNGIIVPDAEKPRLLENR</sequence>
<protein>
    <recommendedName>
        <fullName evidence="12">Flagellar transcriptional regulator FlhC</fullName>
    </recommendedName>
</protein>
<evidence type="ECO:0000256" key="6">
    <source>
        <dbReference type="ARBA" id="ARBA00023125"/>
    </source>
</evidence>
<dbReference type="AlphaFoldDB" id="A0A060UQ85"/>
<evidence type="ECO:0000256" key="2">
    <source>
        <dbReference type="ARBA" id="ARBA00022723"/>
    </source>
</evidence>
<dbReference type="EMBL" id="LT841305">
    <property type="protein sequence ID" value="SMH64452.1"/>
    <property type="molecule type" value="Genomic_DNA"/>
</dbReference>
<evidence type="ECO:0000256" key="5">
    <source>
        <dbReference type="ARBA" id="ARBA00023015"/>
    </source>
</evidence>
<reference evidence="10 11" key="3">
    <citation type="submission" date="2017-03" db="EMBL/GenBank/DDBJ databases">
        <authorList>
            <person name="Regsiter A."/>
            <person name="William W."/>
        </authorList>
    </citation>
    <scope>NUCLEOTIDE SEQUENCE [LARGE SCALE GENOMIC DNA]</scope>
    <source>
        <strain evidence="10">PRJEB5721</strain>
    </source>
</reference>
<keyword evidence="7" id="KW-0010">Activator</keyword>
<gene>
    <name evidence="10" type="ORF">AFERRI_10485</name>
    <name evidence="9" type="ORF">AFERRI_400207</name>
</gene>
<evidence type="ECO:0000256" key="4">
    <source>
        <dbReference type="ARBA" id="ARBA00022833"/>
    </source>
</evidence>
<dbReference type="GO" id="GO:0003677">
    <property type="term" value="F:DNA binding"/>
    <property type="evidence" value="ECO:0007669"/>
    <property type="project" value="UniProtKB-KW"/>
</dbReference>
<evidence type="ECO:0008006" key="12">
    <source>
        <dbReference type="Google" id="ProtNLM"/>
    </source>
</evidence>